<gene>
    <name evidence="1" type="ORF">OH718_12285</name>
</gene>
<dbReference type="Proteomes" id="UP001207294">
    <property type="component" value="Unassembled WGS sequence"/>
</dbReference>
<proteinExistence type="predicted"/>
<organism evidence="1 2">
    <name type="scientific">Pseudomonas capsici</name>
    <dbReference type="NCBI Taxonomy" id="2810614"/>
    <lineage>
        <taxon>Bacteria</taxon>
        <taxon>Pseudomonadati</taxon>
        <taxon>Pseudomonadota</taxon>
        <taxon>Gammaproteobacteria</taxon>
        <taxon>Pseudomonadales</taxon>
        <taxon>Pseudomonadaceae</taxon>
        <taxon>Pseudomonas</taxon>
    </lineage>
</organism>
<evidence type="ECO:0000313" key="2">
    <source>
        <dbReference type="Proteomes" id="UP001207294"/>
    </source>
</evidence>
<dbReference type="RefSeq" id="WP_263943193.1">
    <property type="nucleotide sequence ID" value="NZ_JAOXMH010000006.1"/>
</dbReference>
<accession>A0ABT3BWY6</accession>
<reference evidence="1 2" key="1">
    <citation type="submission" date="2022-10" db="EMBL/GenBank/DDBJ databases">
        <title>Characterization of Pseudomonas capsici strains from pepper and tomato in Georgia.</title>
        <authorList>
            <person name="Zhao M."/>
            <person name="Dutta B."/>
        </authorList>
    </citation>
    <scope>NUCLEOTIDE SEQUENCE [LARGE SCALE GENOMIC DNA]</scope>
    <source>
        <strain evidence="1 2">Pc20-5</strain>
    </source>
</reference>
<keyword evidence="2" id="KW-1185">Reference proteome</keyword>
<name>A0ABT3BWY6_9PSED</name>
<evidence type="ECO:0000313" key="1">
    <source>
        <dbReference type="EMBL" id="MCV4377375.1"/>
    </source>
</evidence>
<comment type="caution">
    <text evidence="1">The sequence shown here is derived from an EMBL/GenBank/DDBJ whole genome shotgun (WGS) entry which is preliminary data.</text>
</comment>
<dbReference type="EMBL" id="JAOXML010000008">
    <property type="protein sequence ID" value="MCV4377375.1"/>
    <property type="molecule type" value="Genomic_DNA"/>
</dbReference>
<protein>
    <submittedName>
        <fullName evidence="1">Uncharacterized protein</fullName>
    </submittedName>
</protein>
<sequence length="101" mass="11101">MKDEVEKLEVAIAESNQTLKDLRHQQLHAARFIWADRLDKTAQDFAAIAAHQHATEKAMGRSSSLTNLYVPLYVPFGPRSINGDTITAKAAAISIEQLIAA</sequence>